<keyword evidence="3" id="KW-1185">Reference proteome</keyword>
<keyword evidence="1" id="KW-0732">Signal</keyword>
<evidence type="ECO:0000313" key="2">
    <source>
        <dbReference type="EMBL" id="MFF4526303.1"/>
    </source>
</evidence>
<comment type="caution">
    <text evidence="2">The sequence shown here is derived from an EMBL/GenBank/DDBJ whole genome shotgun (WGS) entry which is preliminary data.</text>
</comment>
<dbReference type="RefSeq" id="WP_189875908.1">
    <property type="nucleotide sequence ID" value="NZ_BMVM01000009.1"/>
</dbReference>
<sequence length="91" mass="9220">MLNSKKIVAAVGVLGSFALIGAGAVQAFAGDAGRCADDGNGTTRCSQVRERQVTTDKQGNITIINDTTQDCPTSGGQVNCVSTFTVPGKAS</sequence>
<dbReference type="EMBL" id="JBIAWJ010000024">
    <property type="protein sequence ID" value="MFF4526303.1"/>
    <property type="molecule type" value="Genomic_DNA"/>
</dbReference>
<gene>
    <name evidence="2" type="ORF">ACFY1D_33460</name>
</gene>
<reference evidence="2 3" key="1">
    <citation type="submission" date="2024-10" db="EMBL/GenBank/DDBJ databases">
        <title>The Natural Products Discovery Center: Release of the First 8490 Sequenced Strains for Exploring Actinobacteria Biosynthetic Diversity.</title>
        <authorList>
            <person name="Kalkreuter E."/>
            <person name="Kautsar S.A."/>
            <person name="Yang D."/>
            <person name="Bader C.D."/>
            <person name="Teijaro C.N."/>
            <person name="Fluegel L."/>
            <person name="Davis C.M."/>
            <person name="Simpson J.R."/>
            <person name="Lauterbach L."/>
            <person name="Steele A.D."/>
            <person name="Gui C."/>
            <person name="Meng S."/>
            <person name="Li G."/>
            <person name="Viehrig K."/>
            <person name="Ye F."/>
            <person name="Su P."/>
            <person name="Kiefer A.F."/>
            <person name="Nichols A."/>
            <person name="Cepeda A.J."/>
            <person name="Yan W."/>
            <person name="Fan B."/>
            <person name="Jiang Y."/>
            <person name="Adhikari A."/>
            <person name="Zheng C.-J."/>
            <person name="Schuster L."/>
            <person name="Cowan T.M."/>
            <person name="Smanski M.J."/>
            <person name="Chevrette M.G."/>
            <person name="De Carvalho L.P.S."/>
            <person name="Shen B."/>
        </authorList>
    </citation>
    <scope>NUCLEOTIDE SEQUENCE [LARGE SCALE GENOMIC DNA]</scope>
    <source>
        <strain evidence="2 3">NPDC001390</strain>
    </source>
</reference>
<evidence type="ECO:0000256" key="1">
    <source>
        <dbReference type="SAM" id="SignalP"/>
    </source>
</evidence>
<proteinExistence type="predicted"/>
<protein>
    <submittedName>
        <fullName evidence="2">Uncharacterized protein</fullName>
    </submittedName>
</protein>
<dbReference type="Proteomes" id="UP001602058">
    <property type="component" value="Unassembled WGS sequence"/>
</dbReference>
<feature type="chain" id="PRO_5047306449" evidence="1">
    <location>
        <begin position="30"/>
        <end position="91"/>
    </location>
</feature>
<name>A0ABW6UUB8_9ACTN</name>
<organism evidence="2 3">
    <name type="scientific">Streptomyces bluensis</name>
    <dbReference type="NCBI Taxonomy" id="33897"/>
    <lineage>
        <taxon>Bacteria</taxon>
        <taxon>Bacillati</taxon>
        <taxon>Actinomycetota</taxon>
        <taxon>Actinomycetes</taxon>
        <taxon>Kitasatosporales</taxon>
        <taxon>Streptomycetaceae</taxon>
        <taxon>Streptomyces</taxon>
    </lineage>
</organism>
<feature type="signal peptide" evidence="1">
    <location>
        <begin position="1"/>
        <end position="29"/>
    </location>
</feature>
<accession>A0ABW6UUB8</accession>
<evidence type="ECO:0000313" key="3">
    <source>
        <dbReference type="Proteomes" id="UP001602058"/>
    </source>
</evidence>